<dbReference type="Proteomes" id="UP001500804">
    <property type="component" value="Unassembled WGS sequence"/>
</dbReference>
<proteinExistence type="predicted"/>
<gene>
    <name evidence="1" type="ORF">GCM10023320_74990</name>
</gene>
<name>A0ABP9P8A9_9PSEU</name>
<reference evidence="2" key="1">
    <citation type="journal article" date="2019" name="Int. J. Syst. Evol. Microbiol.">
        <title>The Global Catalogue of Microorganisms (GCM) 10K type strain sequencing project: providing services to taxonomists for standard genome sequencing and annotation.</title>
        <authorList>
            <consortium name="The Broad Institute Genomics Platform"/>
            <consortium name="The Broad Institute Genome Sequencing Center for Infectious Disease"/>
            <person name="Wu L."/>
            <person name="Ma J."/>
        </authorList>
    </citation>
    <scope>NUCLEOTIDE SEQUENCE [LARGE SCALE GENOMIC DNA]</scope>
    <source>
        <strain evidence="2">JCM 18302</strain>
    </source>
</reference>
<comment type="caution">
    <text evidence="1">The sequence shown here is derived from an EMBL/GenBank/DDBJ whole genome shotgun (WGS) entry which is preliminary data.</text>
</comment>
<sequence length="83" mass="9324">MTDLMTPQTAAFTRPVERDREGTAMLLHEALARCRHQEALEAARHHALVRQFTAGRRWASLAGYAARRAERARSAARAQVRVA</sequence>
<evidence type="ECO:0000313" key="1">
    <source>
        <dbReference type="EMBL" id="GAA5139226.1"/>
    </source>
</evidence>
<keyword evidence="2" id="KW-1185">Reference proteome</keyword>
<dbReference type="EMBL" id="BAABJO010000043">
    <property type="protein sequence ID" value="GAA5139226.1"/>
    <property type="molecule type" value="Genomic_DNA"/>
</dbReference>
<accession>A0ABP9P8A9</accession>
<organism evidence="1 2">
    <name type="scientific">Pseudonocardia adelaidensis</name>
    <dbReference type="NCBI Taxonomy" id="648754"/>
    <lineage>
        <taxon>Bacteria</taxon>
        <taxon>Bacillati</taxon>
        <taxon>Actinomycetota</taxon>
        <taxon>Actinomycetes</taxon>
        <taxon>Pseudonocardiales</taxon>
        <taxon>Pseudonocardiaceae</taxon>
        <taxon>Pseudonocardia</taxon>
    </lineage>
</organism>
<protein>
    <submittedName>
        <fullName evidence="1">Uncharacterized protein</fullName>
    </submittedName>
</protein>
<evidence type="ECO:0000313" key="2">
    <source>
        <dbReference type="Proteomes" id="UP001500804"/>
    </source>
</evidence>